<feature type="binding site" evidence="6">
    <location>
        <position position="120"/>
    </location>
    <ligand>
        <name>Mg(2+)</name>
        <dbReference type="ChEBI" id="CHEBI:18420"/>
        <label>1</label>
        <note>catalytic</note>
    </ligand>
</feature>
<organism evidence="7">
    <name type="scientific">Pyramimonas obovata</name>
    <dbReference type="NCBI Taxonomy" id="1411642"/>
    <lineage>
        <taxon>Eukaryota</taxon>
        <taxon>Viridiplantae</taxon>
        <taxon>Chlorophyta</taxon>
        <taxon>Pyramimonadophyceae</taxon>
        <taxon>Pyramimonadales</taxon>
        <taxon>Pyramimonadaceae</taxon>
        <taxon>Pyramimonas</taxon>
        <taxon>Pyramimonas incertae sedis</taxon>
    </lineage>
</organism>
<dbReference type="PANTHER" id="PTHR43028">
    <property type="entry name" value="3'(2'),5'-BISPHOSPHATE NUCLEOTIDASE 1"/>
    <property type="match status" value="1"/>
</dbReference>
<evidence type="ECO:0000256" key="2">
    <source>
        <dbReference type="ARBA" id="ARBA00012633"/>
    </source>
</evidence>
<dbReference type="InterPro" id="IPR050725">
    <property type="entry name" value="CysQ/Inositol_MonoPase"/>
</dbReference>
<protein>
    <recommendedName>
        <fullName evidence="3">3'(2'),5'-bisphosphate nucleotidase 1</fullName>
        <ecNumber evidence="2">3.1.3.7</ecNumber>
    </recommendedName>
    <alternativeName>
        <fullName evidence="4">Bisphosphate 3'-nucleotidase 1</fullName>
    </alternativeName>
    <alternativeName>
        <fullName evidence="5">Inositol-polyphosphate 1-phosphatase</fullName>
    </alternativeName>
</protein>
<keyword evidence="6" id="KW-0460">Magnesium</keyword>
<reference evidence="7" key="1">
    <citation type="submission" date="2021-01" db="EMBL/GenBank/DDBJ databases">
        <authorList>
            <person name="Corre E."/>
            <person name="Pelletier E."/>
            <person name="Niang G."/>
            <person name="Scheremetjew M."/>
            <person name="Finn R."/>
            <person name="Kale V."/>
            <person name="Holt S."/>
            <person name="Cochrane G."/>
            <person name="Meng A."/>
            <person name="Brown T."/>
            <person name="Cohen L."/>
        </authorList>
    </citation>
    <scope>NUCLEOTIDE SEQUENCE</scope>
    <source>
        <strain evidence="7">CCMP722</strain>
    </source>
</reference>
<dbReference type="EMBL" id="HBFA01000853">
    <property type="protein sequence ID" value="CAD8648067.1"/>
    <property type="molecule type" value="Transcribed_RNA"/>
</dbReference>
<dbReference type="Gene3D" id="3.30.540.10">
    <property type="entry name" value="Fructose-1,6-Bisphosphatase, subunit A, domain 1"/>
    <property type="match status" value="1"/>
</dbReference>
<keyword evidence="6" id="KW-0479">Metal-binding</keyword>
<dbReference type="PANTHER" id="PTHR43028:SF5">
    <property type="entry name" value="3'(2'),5'-BISPHOSPHATE NUCLEOTIDASE 1"/>
    <property type="match status" value="1"/>
</dbReference>
<feature type="binding site" evidence="6">
    <location>
        <position position="99"/>
    </location>
    <ligand>
        <name>Mg(2+)</name>
        <dbReference type="ChEBI" id="CHEBI:18420"/>
        <label>1</label>
        <note>catalytic</note>
    </ligand>
</feature>
<feature type="binding site" evidence="6">
    <location>
        <position position="122"/>
    </location>
    <ligand>
        <name>Mg(2+)</name>
        <dbReference type="ChEBI" id="CHEBI:18420"/>
        <label>1</label>
        <note>catalytic</note>
    </ligand>
</feature>
<accession>A0A7S0QMA2</accession>
<evidence type="ECO:0000256" key="4">
    <source>
        <dbReference type="ARBA" id="ARBA00041815"/>
    </source>
</evidence>
<name>A0A7S0QMA2_9CHLO</name>
<evidence type="ECO:0000256" key="6">
    <source>
        <dbReference type="PIRSR" id="PIRSR600760-2"/>
    </source>
</evidence>
<dbReference type="Gene3D" id="3.40.190.80">
    <property type="match status" value="1"/>
</dbReference>
<feature type="binding site" evidence="6">
    <location>
        <position position="123"/>
    </location>
    <ligand>
        <name>Mg(2+)</name>
        <dbReference type="ChEBI" id="CHEBI:18420"/>
        <label>1</label>
        <note>catalytic</note>
    </ligand>
</feature>
<dbReference type="InterPro" id="IPR000760">
    <property type="entry name" value="Inositol_monophosphatase-like"/>
</dbReference>
<sequence>MGVKNVDDDLIRAPAIKGIVEVPACKQELVSVDQLEYAMAVAEAAAREAAEVIMQYRFKVLVKQKDAGEGPVTEADLAADRIIRGHIETAFPGDTCISEESFEGVGNAVLPTKGRVWHVDPLDGTKCYIDPNSSDFCIMIGLVIDGVPAAGLIMEPATGRLWKGVNGQEYRQAWHMAPGEAPTQLPPLPSTLASSQLRFGAAPPVHPRFERLISEHVMPARAVPKGSAGLKAMLIVDGESDMYTSGCKQISIWDIAAAHAILAAVGGGLCTLDLKPINYAQKQLRDGLFFYNPGLDGAMKERVRGMYQHLAEQRRLREQQAAH</sequence>
<evidence type="ECO:0000256" key="3">
    <source>
        <dbReference type="ARBA" id="ARBA00040342"/>
    </source>
</evidence>
<gene>
    <name evidence="7" type="ORF">POBO1169_LOCUS392</name>
</gene>
<dbReference type="PRINTS" id="PR00377">
    <property type="entry name" value="IMPHPHTASES"/>
</dbReference>
<comment type="cofactor">
    <cofactor evidence="6">
        <name>Mg(2+)</name>
        <dbReference type="ChEBI" id="CHEBI:18420"/>
    </cofactor>
</comment>
<comment type="similarity">
    <text evidence="1">Belongs to the inositol monophosphatase superfamily.</text>
</comment>
<evidence type="ECO:0000313" key="7">
    <source>
        <dbReference type="EMBL" id="CAD8648067.1"/>
    </source>
</evidence>
<dbReference type="GO" id="GO:0046872">
    <property type="term" value="F:metal ion binding"/>
    <property type="evidence" value="ECO:0007669"/>
    <property type="project" value="UniProtKB-KW"/>
</dbReference>
<dbReference type="PROSITE" id="PS00630">
    <property type="entry name" value="IMP_2"/>
    <property type="match status" value="1"/>
</dbReference>
<dbReference type="GO" id="GO:0008441">
    <property type="term" value="F:3'(2'),5'-bisphosphate nucleotidase activity"/>
    <property type="evidence" value="ECO:0007669"/>
    <property type="project" value="UniProtKB-EC"/>
</dbReference>
<dbReference type="GO" id="GO:0046854">
    <property type="term" value="P:phosphatidylinositol phosphate biosynthetic process"/>
    <property type="evidence" value="ECO:0007669"/>
    <property type="project" value="InterPro"/>
</dbReference>
<feature type="binding site" evidence="6">
    <location>
        <position position="254"/>
    </location>
    <ligand>
        <name>Mg(2+)</name>
        <dbReference type="ChEBI" id="CHEBI:18420"/>
        <label>1</label>
        <note>catalytic</note>
    </ligand>
</feature>
<dbReference type="Pfam" id="PF00459">
    <property type="entry name" value="Inositol_P"/>
    <property type="match status" value="1"/>
</dbReference>
<dbReference type="AlphaFoldDB" id="A0A7S0QMA2"/>
<dbReference type="EC" id="3.1.3.7" evidence="2"/>
<evidence type="ECO:0000256" key="5">
    <source>
        <dbReference type="ARBA" id="ARBA00044554"/>
    </source>
</evidence>
<dbReference type="InterPro" id="IPR020550">
    <property type="entry name" value="Inositol_monophosphatase_CS"/>
</dbReference>
<evidence type="ECO:0000256" key="1">
    <source>
        <dbReference type="ARBA" id="ARBA00009759"/>
    </source>
</evidence>
<proteinExistence type="inferred from homology"/>
<dbReference type="SUPFAM" id="SSF56655">
    <property type="entry name" value="Carbohydrate phosphatase"/>
    <property type="match status" value="1"/>
</dbReference>